<dbReference type="Gene3D" id="1.20.5.110">
    <property type="match status" value="1"/>
</dbReference>
<evidence type="ECO:0000313" key="4">
    <source>
        <dbReference type="EMBL" id="VAX08002.1"/>
    </source>
</evidence>
<evidence type="ECO:0000259" key="2">
    <source>
        <dbReference type="Pfam" id="PF13525"/>
    </source>
</evidence>
<gene>
    <name evidence="4" type="ORF">MNBD_GAMMA26-1682</name>
</gene>
<name>A0A3B1AW73_9ZZZZ</name>
<feature type="domain" description="Outer membrane lipoprotein BamD-like" evidence="2">
    <location>
        <begin position="213"/>
        <end position="332"/>
    </location>
</feature>
<dbReference type="SUPFAM" id="SSF48452">
    <property type="entry name" value="TPR-like"/>
    <property type="match status" value="1"/>
</dbReference>
<dbReference type="InterPro" id="IPR032519">
    <property type="entry name" value="YbgF_tri"/>
</dbReference>
<keyword evidence="1" id="KW-0732">Signal</keyword>
<dbReference type="InterPro" id="IPR039565">
    <property type="entry name" value="BamD-like"/>
</dbReference>
<dbReference type="EMBL" id="UOFX01000034">
    <property type="protein sequence ID" value="VAX08002.1"/>
    <property type="molecule type" value="Genomic_DNA"/>
</dbReference>
<dbReference type="Pfam" id="PF13525">
    <property type="entry name" value="YfiO"/>
    <property type="match status" value="1"/>
</dbReference>
<dbReference type="InterPro" id="IPR011990">
    <property type="entry name" value="TPR-like_helical_dom_sf"/>
</dbReference>
<sequence>MKPLVGAAPLLLLTLVMPVLGAAPVIRSTTPQAQSQPQQRVLSVDDRLQLVERRMQTLTDVLIRLDRIQQEIQQLQGSMELQGHALETLKQRQRDLYGDIDRRMRQMTLNQSSTSAPDTPAAPGLLPGQVAGVSGQPSVNVPVGAVEIPVTERPQLTSSVGMAAPIVAGDPQVVQVAPPTTTPAAVIPSQQVPGTTASAPAPVVPPADPAMEQPMYEQAFDLLMQRRYEEAKQAFRVFLTQYPNSRLAANSQYWVGEASYVTRDFTSAMADFNKVLQIYPASPKIPDTLLKIAFIQYERKDWVTSRKTLEGVVKKYPTSTAARLARKRLERMRIEGN</sequence>
<organism evidence="4">
    <name type="scientific">hydrothermal vent metagenome</name>
    <dbReference type="NCBI Taxonomy" id="652676"/>
    <lineage>
        <taxon>unclassified sequences</taxon>
        <taxon>metagenomes</taxon>
        <taxon>ecological metagenomes</taxon>
    </lineage>
</organism>
<dbReference type="InterPro" id="IPR034706">
    <property type="entry name" value="CpoB"/>
</dbReference>
<accession>A0A3B1AW73</accession>
<evidence type="ECO:0000259" key="3">
    <source>
        <dbReference type="Pfam" id="PF16331"/>
    </source>
</evidence>
<dbReference type="AlphaFoldDB" id="A0A3B1AW73"/>
<dbReference type="GO" id="GO:0051301">
    <property type="term" value="P:cell division"/>
    <property type="evidence" value="ECO:0007669"/>
    <property type="project" value="InterPro"/>
</dbReference>
<dbReference type="InterPro" id="IPR014162">
    <property type="entry name" value="CpoB_C"/>
</dbReference>
<dbReference type="InterPro" id="IPR019734">
    <property type="entry name" value="TPR_rpt"/>
</dbReference>
<dbReference type="Pfam" id="PF16331">
    <property type="entry name" value="TolA_bind_tri"/>
    <property type="match status" value="1"/>
</dbReference>
<dbReference type="HAMAP" id="MF_02066">
    <property type="entry name" value="CpoB"/>
    <property type="match status" value="1"/>
</dbReference>
<dbReference type="GO" id="GO:0070206">
    <property type="term" value="P:protein trimerization"/>
    <property type="evidence" value="ECO:0007669"/>
    <property type="project" value="InterPro"/>
</dbReference>
<evidence type="ECO:0000256" key="1">
    <source>
        <dbReference type="ARBA" id="ARBA00022729"/>
    </source>
</evidence>
<dbReference type="PROSITE" id="PS50005">
    <property type="entry name" value="TPR"/>
    <property type="match status" value="1"/>
</dbReference>
<feature type="domain" description="YbgF trimerisation" evidence="3">
    <location>
        <begin position="43"/>
        <end position="109"/>
    </location>
</feature>
<dbReference type="Gene3D" id="1.25.40.10">
    <property type="entry name" value="Tetratricopeptide repeat domain"/>
    <property type="match status" value="1"/>
</dbReference>
<reference evidence="4" key="1">
    <citation type="submission" date="2018-06" db="EMBL/GenBank/DDBJ databases">
        <authorList>
            <person name="Zhirakovskaya E."/>
        </authorList>
    </citation>
    <scope>NUCLEOTIDE SEQUENCE</scope>
</reference>
<proteinExistence type="inferred from homology"/>
<dbReference type="NCBIfam" id="TIGR02795">
    <property type="entry name" value="tol_pal_ybgF"/>
    <property type="match status" value="1"/>
</dbReference>
<protein>
    <submittedName>
        <fullName evidence="4">Uncharacterized protein</fullName>
    </submittedName>
</protein>